<evidence type="ECO:0000256" key="1">
    <source>
        <dbReference type="SAM" id="Coils"/>
    </source>
</evidence>
<evidence type="ECO:0008006" key="5">
    <source>
        <dbReference type="Google" id="ProtNLM"/>
    </source>
</evidence>
<dbReference type="SUPFAM" id="SSF140361">
    <property type="entry name" value="MIT domain-like"/>
    <property type="match status" value="1"/>
</dbReference>
<feature type="compositionally biased region" description="Low complexity" evidence="2">
    <location>
        <begin position="685"/>
        <end position="698"/>
    </location>
</feature>
<feature type="compositionally biased region" description="Low complexity" evidence="2">
    <location>
        <begin position="621"/>
        <end position="630"/>
    </location>
</feature>
<reference evidence="3 4" key="1">
    <citation type="submission" date="2009-08" db="EMBL/GenBank/DDBJ databases">
        <title>The Genome Sequence of Spizellomyces punctatus strain DAOM BR117.</title>
        <authorList>
            <consortium name="The Broad Institute Genome Sequencing Platform"/>
            <person name="Russ C."/>
            <person name="Cuomo C."/>
            <person name="Shea T."/>
            <person name="Young S.K."/>
            <person name="Zeng Q."/>
            <person name="Koehrsen M."/>
            <person name="Haas B."/>
            <person name="Borodovsky M."/>
            <person name="Guigo R."/>
            <person name="Alvarado L."/>
            <person name="Berlin A."/>
            <person name="Bochicchio J."/>
            <person name="Borenstein D."/>
            <person name="Chapman S."/>
            <person name="Chen Z."/>
            <person name="Engels R."/>
            <person name="Freedman E."/>
            <person name="Gellesch M."/>
            <person name="Goldberg J."/>
            <person name="Griggs A."/>
            <person name="Gujja S."/>
            <person name="Heiman D."/>
            <person name="Hepburn T."/>
            <person name="Howarth C."/>
            <person name="Jen D."/>
            <person name="Larson L."/>
            <person name="Lewis B."/>
            <person name="Mehta T."/>
            <person name="Park D."/>
            <person name="Pearson M."/>
            <person name="Roberts A."/>
            <person name="Saif S."/>
            <person name="Shenoy N."/>
            <person name="Sisk P."/>
            <person name="Stolte C."/>
            <person name="Sykes S."/>
            <person name="Thomson T."/>
            <person name="Walk T."/>
            <person name="White J."/>
            <person name="Yandava C."/>
            <person name="Burger G."/>
            <person name="Gray M.W."/>
            <person name="Holland P.W.H."/>
            <person name="King N."/>
            <person name="Lang F.B.F."/>
            <person name="Roger A.J."/>
            <person name="Ruiz-Trillo I."/>
            <person name="Lander E."/>
            <person name="Nusbaum C."/>
        </authorList>
    </citation>
    <scope>NUCLEOTIDE SEQUENCE [LARGE SCALE GENOMIC DNA]</scope>
    <source>
        <strain evidence="3 4">DAOM BR117</strain>
    </source>
</reference>
<feature type="compositionally biased region" description="Polar residues" evidence="2">
    <location>
        <begin position="137"/>
        <end position="152"/>
    </location>
</feature>
<dbReference type="Proteomes" id="UP000053201">
    <property type="component" value="Unassembled WGS sequence"/>
</dbReference>
<protein>
    <recommendedName>
        <fullName evidence="5">MIT domain-containing protein</fullName>
    </recommendedName>
</protein>
<sequence length="725" mass="77933">MDDGPVNKANAFASAAEDFAERGQYANAVEAHFRAAEQFLSAVSYTADPEAIKTLKLLYANHTRQGKELQRRLQTRSPSASPRTAPHHQQQQQQQHPVTSRTTTKTTRQRPTSLPPPNAQPTWSPHPHPQFSRPGSYASQRTPSNESPSSGFPETMEYGSRHYFLGQSQSDSGMMMHSHRATNGVYGGGGNVITHATSSQGPATMPVTSLDESEHYSPDAMDSVAQSYSVVGEKAGDDPEDPFNKFWEAVENLVDKISLTGPVAFATAPLGNVQGQEQPAVSSLAGYPDASRDPQNRDLADTLRSTTMLNSYFVVPPTGEGMATSRSFSSHTSASASGGMSTQYGRPVFYHGGVVVTEADNNMHPVSASIESNYFGAAGNRMSSVHSMNDYGRGGGSGVGRVASPILGSTSGSVMSREYGGVRFDRGPMKNKTQEELLMENEQLKHTIDLLTRKLAVLERAAEENNLLRSSIIQFRQDVQKQAKRFMHSQTQSRFGSLLHGHGFGRGTGVGHDDSTALAHRVAELEEELKRVREDSEKQSTAMQKYKERWDKLKESAKRKKEAASSTTTTTNAAPTPTTDTKPTPSPSPQLSRLPDRPHYQPPPPPSSTSSDSPVPPSPPTHFSTTPPTTINVAKGLGLAAAALVPTAARGVTHNTRRASLTKTPPAEPISPKSPSRSNAPPQPVQQQVHSQHGQLLSPGGASVSASHGTAASMFYSATSGFGFE</sequence>
<proteinExistence type="predicted"/>
<feature type="compositionally biased region" description="Basic and acidic residues" evidence="2">
    <location>
        <begin position="545"/>
        <end position="556"/>
    </location>
</feature>
<dbReference type="InParanoid" id="A0A0L0HA30"/>
<dbReference type="PANTHER" id="PTHR40130">
    <property type="entry name" value="EXPRESSED PROTEIN"/>
    <property type="match status" value="1"/>
</dbReference>
<dbReference type="Gene3D" id="1.20.58.80">
    <property type="entry name" value="Phosphotransferase system, lactose/cellobiose-type IIA subunit"/>
    <property type="match status" value="1"/>
</dbReference>
<dbReference type="VEuPathDB" id="FungiDB:SPPG_09402"/>
<dbReference type="EMBL" id="KQ257462">
    <property type="protein sequence ID" value="KNC97754.1"/>
    <property type="molecule type" value="Genomic_DNA"/>
</dbReference>
<gene>
    <name evidence="3" type="ORF">SPPG_09402</name>
</gene>
<feature type="compositionally biased region" description="Low complexity" evidence="2">
    <location>
        <begin position="87"/>
        <end position="112"/>
    </location>
</feature>
<feature type="compositionally biased region" description="Basic and acidic residues" evidence="2">
    <location>
        <begin position="529"/>
        <end position="538"/>
    </location>
</feature>
<organism evidence="3 4">
    <name type="scientific">Spizellomyces punctatus (strain DAOM BR117)</name>
    <dbReference type="NCBI Taxonomy" id="645134"/>
    <lineage>
        <taxon>Eukaryota</taxon>
        <taxon>Fungi</taxon>
        <taxon>Fungi incertae sedis</taxon>
        <taxon>Chytridiomycota</taxon>
        <taxon>Chytridiomycota incertae sedis</taxon>
        <taxon>Chytridiomycetes</taxon>
        <taxon>Spizellomycetales</taxon>
        <taxon>Spizellomycetaceae</taxon>
        <taxon>Spizellomyces</taxon>
    </lineage>
</organism>
<keyword evidence="1" id="KW-0175">Coiled coil</keyword>
<feature type="region of interest" description="Disordered" evidence="2">
    <location>
        <begin position="650"/>
        <end position="707"/>
    </location>
</feature>
<feature type="region of interest" description="Disordered" evidence="2">
    <location>
        <begin position="529"/>
        <end position="630"/>
    </location>
</feature>
<keyword evidence="4" id="KW-1185">Reference proteome</keyword>
<dbReference type="STRING" id="645134.A0A0L0HA30"/>
<dbReference type="OrthoDB" id="3197614at2759"/>
<feature type="coiled-coil region" evidence="1">
    <location>
        <begin position="434"/>
        <end position="461"/>
    </location>
</feature>
<dbReference type="OMA" id="FQHENPP"/>
<feature type="compositionally biased region" description="Pro residues" evidence="2">
    <location>
        <begin position="113"/>
        <end position="128"/>
    </location>
</feature>
<dbReference type="eggNOG" id="ENOG502S5PD">
    <property type="taxonomic scope" value="Eukaryota"/>
</dbReference>
<name>A0A0L0HA30_SPIPD</name>
<dbReference type="AlphaFoldDB" id="A0A0L0HA30"/>
<feature type="region of interest" description="Disordered" evidence="2">
    <location>
        <begin position="66"/>
        <end position="157"/>
    </location>
</feature>
<dbReference type="RefSeq" id="XP_016605794.1">
    <property type="nucleotide sequence ID" value="XM_016757565.1"/>
</dbReference>
<feature type="region of interest" description="Disordered" evidence="2">
    <location>
        <begin position="275"/>
        <end position="294"/>
    </location>
</feature>
<evidence type="ECO:0000313" key="3">
    <source>
        <dbReference type="EMBL" id="KNC97754.1"/>
    </source>
</evidence>
<feature type="compositionally biased region" description="Low complexity" evidence="2">
    <location>
        <begin position="564"/>
        <end position="583"/>
    </location>
</feature>
<evidence type="ECO:0000256" key="2">
    <source>
        <dbReference type="SAM" id="MobiDB-lite"/>
    </source>
</evidence>
<evidence type="ECO:0000313" key="4">
    <source>
        <dbReference type="Proteomes" id="UP000053201"/>
    </source>
</evidence>
<dbReference type="GeneID" id="27692527"/>
<dbReference type="PANTHER" id="PTHR40130:SF1">
    <property type="entry name" value="SPINDLE POLE BODY-ASSOCIATED PROTEIN CUT12 DOMAIN-CONTAINING PROTEIN"/>
    <property type="match status" value="1"/>
</dbReference>
<accession>A0A0L0HA30</accession>